<sequence>MTDSLDFASMALQRPSVEEGLAAEEALLERVCRGEMTLGWLAWSPHDRALVMPHRHQRLEGFDEARERLAERGWPLLFRSTGGTPVPQSEAVVNVALALRCEVGSSAAHLEWGYRRLGDPWCDWLSWLGVANADLGAVPGAYCDGRFNVRIGGRKLVGTAQRWRRVRGTGAMALLVHGAMQVGSTPEALVEVVNAFQAAVDDPQRFSGDSHVALRQALPEMDLEANVSELLARMALRRD</sequence>
<dbReference type="PANTHER" id="PTHR43679:SF2">
    <property type="entry name" value="OCTANOYL-[GCVH]:PROTEIN N-OCTANOYLTRANSFERASE"/>
    <property type="match status" value="1"/>
</dbReference>
<protein>
    <submittedName>
        <fullName evidence="2">Lipoate-protein ligase A</fullName>
    </submittedName>
</protein>
<feature type="domain" description="BPL/LPL catalytic" evidence="1">
    <location>
        <begin position="35"/>
        <end position="239"/>
    </location>
</feature>
<dbReference type="PROSITE" id="PS51733">
    <property type="entry name" value="BPL_LPL_CATALYTIC"/>
    <property type="match status" value="1"/>
</dbReference>
<dbReference type="AlphaFoldDB" id="A0A7W5BVZ7"/>
<organism evidence="2 3">
    <name type="scientific">Halomonas organivorans</name>
    <dbReference type="NCBI Taxonomy" id="257772"/>
    <lineage>
        <taxon>Bacteria</taxon>
        <taxon>Pseudomonadati</taxon>
        <taxon>Pseudomonadota</taxon>
        <taxon>Gammaproteobacteria</taxon>
        <taxon>Oceanospirillales</taxon>
        <taxon>Halomonadaceae</taxon>
        <taxon>Halomonas</taxon>
    </lineage>
</organism>
<gene>
    <name evidence="2" type="ORF">FHR96_000671</name>
</gene>
<comment type="caution">
    <text evidence="2">The sequence shown here is derived from an EMBL/GenBank/DDBJ whole genome shotgun (WGS) entry which is preliminary data.</text>
</comment>
<proteinExistence type="predicted"/>
<evidence type="ECO:0000313" key="3">
    <source>
        <dbReference type="Proteomes" id="UP000525987"/>
    </source>
</evidence>
<dbReference type="Gene3D" id="3.30.930.10">
    <property type="entry name" value="Bira Bifunctional Protein, Domain 2"/>
    <property type="match status" value="1"/>
</dbReference>
<dbReference type="EMBL" id="JACHXM010000002">
    <property type="protein sequence ID" value="MBB3139824.1"/>
    <property type="molecule type" value="Genomic_DNA"/>
</dbReference>
<evidence type="ECO:0000259" key="1">
    <source>
        <dbReference type="PROSITE" id="PS51733"/>
    </source>
</evidence>
<dbReference type="PANTHER" id="PTHR43679">
    <property type="entry name" value="OCTANOYLTRANSFERASE LIPM-RELATED"/>
    <property type="match status" value="1"/>
</dbReference>
<dbReference type="InterPro" id="IPR050664">
    <property type="entry name" value="Octanoyltrans_LipM/LipL"/>
</dbReference>
<accession>A0A7W5BVZ7</accession>
<reference evidence="2 3" key="1">
    <citation type="submission" date="2020-08" db="EMBL/GenBank/DDBJ databases">
        <title>Genomic Encyclopedia of Type Strains, Phase III (KMG-III): the genomes of soil and plant-associated and newly described type strains.</title>
        <authorList>
            <person name="Whitman W."/>
        </authorList>
    </citation>
    <scope>NUCLEOTIDE SEQUENCE [LARGE SCALE GENOMIC DNA]</scope>
    <source>
        <strain evidence="2 3">CECT 5995</strain>
    </source>
</reference>
<dbReference type="Pfam" id="PF21948">
    <property type="entry name" value="LplA-B_cat"/>
    <property type="match status" value="1"/>
</dbReference>
<dbReference type="Proteomes" id="UP000525987">
    <property type="component" value="Unassembled WGS sequence"/>
</dbReference>
<name>A0A7W5BVZ7_9GAMM</name>
<dbReference type="InterPro" id="IPR004143">
    <property type="entry name" value="BPL_LPL_catalytic"/>
</dbReference>
<dbReference type="GO" id="GO:0016874">
    <property type="term" value="F:ligase activity"/>
    <property type="evidence" value="ECO:0007669"/>
    <property type="project" value="UniProtKB-KW"/>
</dbReference>
<dbReference type="InterPro" id="IPR045864">
    <property type="entry name" value="aa-tRNA-synth_II/BPL/LPL"/>
</dbReference>
<keyword evidence="2" id="KW-0436">Ligase</keyword>
<dbReference type="SUPFAM" id="SSF55681">
    <property type="entry name" value="Class II aaRS and biotin synthetases"/>
    <property type="match status" value="1"/>
</dbReference>
<keyword evidence="3" id="KW-1185">Reference proteome</keyword>
<evidence type="ECO:0000313" key="2">
    <source>
        <dbReference type="EMBL" id="MBB3139824.1"/>
    </source>
</evidence>
<dbReference type="RefSeq" id="WP_183386243.1">
    <property type="nucleotide sequence ID" value="NZ_JACHXM010000002.1"/>
</dbReference>